<feature type="region of interest" description="Disordered" evidence="1">
    <location>
        <begin position="616"/>
        <end position="663"/>
    </location>
</feature>
<proteinExistence type="predicted"/>
<feature type="compositionally biased region" description="Basic and acidic residues" evidence="1">
    <location>
        <begin position="634"/>
        <end position="643"/>
    </location>
</feature>
<feature type="region of interest" description="Disordered" evidence="1">
    <location>
        <begin position="92"/>
        <end position="151"/>
    </location>
</feature>
<dbReference type="KEGG" id="cme:CYME_CMQ423C"/>
<evidence type="ECO:0000256" key="1">
    <source>
        <dbReference type="SAM" id="MobiDB-lite"/>
    </source>
</evidence>
<keyword evidence="3" id="KW-1185">Reference proteome</keyword>
<feature type="region of interest" description="Disordered" evidence="1">
    <location>
        <begin position="461"/>
        <end position="506"/>
    </location>
</feature>
<evidence type="ECO:0000313" key="3">
    <source>
        <dbReference type="Proteomes" id="UP000007014"/>
    </source>
</evidence>
<dbReference type="AlphaFoldDB" id="M1UW04"/>
<name>M1UW04_CYAM1</name>
<dbReference type="HOGENOM" id="CLU_302365_0_0_1"/>
<feature type="compositionally biased region" description="Low complexity" evidence="1">
    <location>
        <begin position="111"/>
        <end position="124"/>
    </location>
</feature>
<accession>M1UW04</accession>
<feature type="region of interest" description="Disordered" evidence="1">
    <location>
        <begin position="1"/>
        <end position="22"/>
    </location>
</feature>
<reference evidence="2 3" key="2">
    <citation type="journal article" date="2007" name="BMC Biol.">
        <title>A 100%-complete sequence reveals unusually simple genomic features in the hot-spring red alga Cyanidioschyzon merolae.</title>
        <authorList>
            <person name="Nozaki H."/>
            <person name="Takano H."/>
            <person name="Misumi O."/>
            <person name="Terasawa K."/>
            <person name="Matsuzaki M."/>
            <person name="Maruyama S."/>
            <person name="Nishida K."/>
            <person name="Yagisawa F."/>
            <person name="Yoshida Y."/>
            <person name="Fujiwara T."/>
            <person name="Takio S."/>
            <person name="Tamura K."/>
            <person name="Chung S.J."/>
            <person name="Nakamura S."/>
            <person name="Kuroiwa H."/>
            <person name="Tanaka K."/>
            <person name="Sato N."/>
            <person name="Kuroiwa T."/>
        </authorList>
    </citation>
    <scope>NUCLEOTIDE SEQUENCE [LARGE SCALE GENOMIC DNA]</scope>
    <source>
        <strain evidence="2 3">10D</strain>
    </source>
</reference>
<feature type="compositionally biased region" description="Low complexity" evidence="1">
    <location>
        <begin position="48"/>
        <end position="65"/>
    </location>
</feature>
<protein>
    <submittedName>
        <fullName evidence="2">Uncharacterized protein</fullName>
    </submittedName>
</protein>
<feature type="compositionally biased region" description="Low complexity" evidence="1">
    <location>
        <begin position="334"/>
        <end position="346"/>
    </location>
</feature>
<dbReference type="Gramene" id="CMQ423CT">
    <property type="protein sequence ID" value="CMQ423CT"/>
    <property type="gene ID" value="CMQ423C"/>
</dbReference>
<dbReference type="RefSeq" id="XP_005538297.1">
    <property type="nucleotide sequence ID" value="XM_005538240.1"/>
</dbReference>
<dbReference type="OrthoDB" id="10571074at2759"/>
<organism evidence="2 3">
    <name type="scientific">Cyanidioschyzon merolae (strain NIES-3377 / 10D)</name>
    <name type="common">Unicellular red alga</name>
    <dbReference type="NCBI Taxonomy" id="280699"/>
    <lineage>
        <taxon>Eukaryota</taxon>
        <taxon>Rhodophyta</taxon>
        <taxon>Bangiophyceae</taxon>
        <taxon>Cyanidiales</taxon>
        <taxon>Cyanidiaceae</taxon>
        <taxon>Cyanidioschyzon</taxon>
    </lineage>
</organism>
<dbReference type="GeneID" id="16996467"/>
<feature type="compositionally biased region" description="Polar residues" evidence="1">
    <location>
        <begin position="650"/>
        <end position="663"/>
    </location>
</feature>
<feature type="region of interest" description="Disordered" evidence="1">
    <location>
        <begin position="48"/>
        <end position="77"/>
    </location>
</feature>
<feature type="compositionally biased region" description="Polar residues" evidence="1">
    <location>
        <begin position="470"/>
        <end position="506"/>
    </location>
</feature>
<dbReference type="Proteomes" id="UP000007014">
    <property type="component" value="Chromosome 17"/>
</dbReference>
<feature type="region of interest" description="Disordered" evidence="1">
    <location>
        <begin position="326"/>
        <end position="358"/>
    </location>
</feature>
<feature type="compositionally biased region" description="Basic and acidic residues" evidence="1">
    <location>
        <begin position="1"/>
        <end position="10"/>
    </location>
</feature>
<reference evidence="2 3" key="1">
    <citation type="journal article" date="2004" name="Nature">
        <title>Genome sequence of the ultrasmall unicellular red alga Cyanidioschyzon merolae 10D.</title>
        <authorList>
            <person name="Matsuzaki M."/>
            <person name="Misumi O."/>
            <person name="Shin-i T."/>
            <person name="Maruyama S."/>
            <person name="Takahara M."/>
            <person name="Miyagishima S."/>
            <person name="Mori T."/>
            <person name="Nishida K."/>
            <person name="Yagisawa F."/>
            <person name="Nishida K."/>
            <person name="Yoshida Y."/>
            <person name="Nishimura Y."/>
            <person name="Nakao S."/>
            <person name="Kobayashi T."/>
            <person name="Momoyama Y."/>
            <person name="Higashiyama T."/>
            <person name="Minoda A."/>
            <person name="Sano M."/>
            <person name="Nomoto H."/>
            <person name="Oishi K."/>
            <person name="Hayashi H."/>
            <person name="Ohta F."/>
            <person name="Nishizaka S."/>
            <person name="Haga S."/>
            <person name="Miura S."/>
            <person name="Morishita T."/>
            <person name="Kabeya Y."/>
            <person name="Terasawa K."/>
            <person name="Suzuki Y."/>
            <person name="Ishii Y."/>
            <person name="Asakawa S."/>
            <person name="Takano H."/>
            <person name="Ohta N."/>
            <person name="Kuroiwa H."/>
            <person name="Tanaka K."/>
            <person name="Shimizu N."/>
            <person name="Sugano S."/>
            <person name="Sato N."/>
            <person name="Nozaki H."/>
            <person name="Ogasawara N."/>
            <person name="Kohara Y."/>
            <person name="Kuroiwa T."/>
        </authorList>
    </citation>
    <scope>NUCLEOTIDE SEQUENCE [LARGE SCALE GENOMIC DNA]</scope>
    <source>
        <strain evidence="2 3">10D</strain>
    </source>
</reference>
<sequence>MVLVREDPATRESNAPCSGVLDSNGPQVLGASSTELFAATLSVHSPGGTSSSGAVVAVSPSSTGAEAGHDTLGAPSDSQANVTAEALSFVRRSRRRGGRARKKPLWRKQDSAAVAADASGTTATESLTGLAAPPKTSDSAETVWRPPPLSKRERSENVFFSALNEIRNAENGAFLFLDVSHCGVSNRKAKTLGMAIREAARKRRLGGIALDMGRNPLNASALEAFVEALLGADGSPLPTQELDGLFTVLDFSECDLYDNLEKGDGDESRHLVARPLLRLLRSPACSVLAHCVLDGSRGLSEESAVFLLTALAEKPLATDARAGADTLTRAPGDTSALGTSTAAGAAPRRHGSTAAAPSTPRHILQIHNIYPESTIRALWETARRLENGAGTDDAARHEERSSAAAGRTCLKMSLEESRLVLTLGDGTWAIYTDVPHLDAAVEEAGDNAILGDAEQRCRLTADPGRRHQSSPRAATGDSSAASSPQRPALSNRTQSTPAADTEKQPTSTLDALVLDAAASGDGNETTTEAAMLACTPRGNEDTPDDADGYDFYQLFEALEQIQDTDRDGAARSEVNDYLESLLHGLDRLLGLDANHFSGLALETPFSPVASGAAVADRSMSWSPSRPPDDGNDDDVGKSMRTTDARGPNLVSGSSMENLPTSLEPSSLCALPEQSYDPEVSSQGLPLLLRVLVANLTVLERGIWALPEPAPRENQAGLWIERPVSLARYRYLCVLQRLVQARRAAIDSALASTSALSLVMMMFLDHPWSNCVHAVLLSIVEQVSDAARWSPNEHTNAADTTPGRQLCSQLWFGEAIAGQSEASQQVSSSGSHAASESTELARCSVLEAIYRGVCADFEWYQRQLLQQRKPSEAVSEPGQLWERRKQGTHLASLPYLARCLECAETLAQQDPGFAKRLEADANYQQLLAFQDGRAVTYLRRIAAGRQQELCGPRPERNRSVDGSERFGSSVFIDWSSLLNVLRRGHYVS</sequence>
<dbReference type="EMBL" id="AP006499">
    <property type="protein sequence ID" value="BAM82261.1"/>
    <property type="molecule type" value="Genomic_DNA"/>
</dbReference>
<feature type="compositionally biased region" description="Basic residues" evidence="1">
    <location>
        <begin position="92"/>
        <end position="106"/>
    </location>
</feature>
<evidence type="ECO:0000313" key="2">
    <source>
        <dbReference type="EMBL" id="BAM82261.1"/>
    </source>
</evidence>
<gene>
    <name evidence="2" type="ORF">CYME_CMQ423C</name>
</gene>